<name>A0A5P8WII0_9NOSO</name>
<dbReference type="AlphaFoldDB" id="A0A5P8WII0"/>
<dbReference type="EMBL" id="CP045228">
    <property type="protein sequence ID" value="QFS52400.1"/>
    <property type="molecule type" value="Genomic_DNA"/>
</dbReference>
<keyword evidence="2" id="KW-1185">Reference proteome</keyword>
<evidence type="ECO:0000313" key="1">
    <source>
        <dbReference type="EMBL" id="QFS52400.1"/>
    </source>
</evidence>
<accession>A0A5P8WII0</accession>
<proteinExistence type="predicted"/>
<protein>
    <submittedName>
        <fullName evidence="1">Uncharacterized protein</fullName>
    </submittedName>
</protein>
<sequence>MLLSTVLKMLLATSFDGYAKSSLRALCETTTLFAHITKATATVSQTQRSPFPRLRRFTL</sequence>
<gene>
    <name evidence="1" type="ORF">GXM_09894</name>
</gene>
<evidence type="ECO:0000313" key="2">
    <source>
        <dbReference type="Proteomes" id="UP000326678"/>
    </source>
</evidence>
<organism evidence="1 2">
    <name type="scientific">Nostoc sphaeroides CCNUC1</name>
    <dbReference type="NCBI Taxonomy" id="2653204"/>
    <lineage>
        <taxon>Bacteria</taxon>
        <taxon>Bacillati</taxon>
        <taxon>Cyanobacteriota</taxon>
        <taxon>Cyanophyceae</taxon>
        <taxon>Nostocales</taxon>
        <taxon>Nostocaceae</taxon>
        <taxon>Nostoc</taxon>
    </lineage>
</organism>
<dbReference type="KEGG" id="nsh:GXM_09894"/>
<dbReference type="Proteomes" id="UP000326678">
    <property type="component" value="Chromosome pGXM01"/>
</dbReference>
<reference evidence="1 2" key="1">
    <citation type="submission" date="2019-10" db="EMBL/GenBank/DDBJ databases">
        <title>Genomic and transcriptomic insights into the perfect genentic adaptation of a filamentous nitrogen-fixing cyanobacterium to rice fields.</title>
        <authorList>
            <person name="Chen Z."/>
        </authorList>
    </citation>
    <scope>NUCLEOTIDE SEQUENCE [LARGE SCALE GENOMIC DNA]</scope>
    <source>
        <strain evidence="1">CCNUC1</strain>
    </source>
</reference>